<dbReference type="PRINTS" id="PR00315">
    <property type="entry name" value="ELONGATNFCT"/>
</dbReference>
<evidence type="ECO:0000313" key="4">
    <source>
        <dbReference type="EMBL" id="OWK09429.1"/>
    </source>
</evidence>
<dbReference type="AlphaFoldDB" id="A0A212CTU5"/>
<evidence type="ECO:0000256" key="1">
    <source>
        <dbReference type="ARBA" id="ARBA00022741"/>
    </source>
</evidence>
<gene>
    <name evidence="4" type="ORF">Celaphus_00006157</name>
</gene>
<dbReference type="PANTHER" id="PTHR23115">
    <property type="entry name" value="TRANSLATION FACTOR"/>
    <property type="match status" value="1"/>
</dbReference>
<dbReference type="SUPFAM" id="SSF52540">
    <property type="entry name" value="P-loop containing nucleoside triphosphate hydrolases"/>
    <property type="match status" value="1"/>
</dbReference>
<sequence length="251" mass="28075">METTTKAKMEKERTHINIIIIGHIDSGKSSTTGHLIYKCGRIDKRTIEKFEKQATEMGEVSFTYPWVLGKLNTSGELGITIDISRDNEEIINKVSTYIKKIGYNPDTVAFVLVSGWNGDNMLELSTDMPWFVTHKYNNASAEISGLMSIKLVVLVLSLCAEWRLLFSNLAYSLPLLQTALQLNVVAGGSKNYPLLEEAGFNASVISVLARHLLLNCQVPHIACEFAERKEQIDHHSVKRLKDSLKFLKSGC</sequence>
<evidence type="ECO:0000313" key="5">
    <source>
        <dbReference type="Proteomes" id="UP000242450"/>
    </source>
</evidence>
<organism evidence="4 5">
    <name type="scientific">Cervus elaphus hippelaphus</name>
    <name type="common">European red deer</name>
    <dbReference type="NCBI Taxonomy" id="46360"/>
    <lineage>
        <taxon>Eukaryota</taxon>
        <taxon>Metazoa</taxon>
        <taxon>Chordata</taxon>
        <taxon>Craniata</taxon>
        <taxon>Vertebrata</taxon>
        <taxon>Euteleostomi</taxon>
        <taxon>Mammalia</taxon>
        <taxon>Eutheria</taxon>
        <taxon>Laurasiatheria</taxon>
        <taxon>Artiodactyla</taxon>
        <taxon>Ruminantia</taxon>
        <taxon>Pecora</taxon>
        <taxon>Cervidae</taxon>
        <taxon>Cervinae</taxon>
        <taxon>Cervus</taxon>
    </lineage>
</organism>
<name>A0A212CTU5_CEREH</name>
<evidence type="ECO:0000259" key="3">
    <source>
        <dbReference type="Pfam" id="PF00009"/>
    </source>
</evidence>
<dbReference type="Proteomes" id="UP000242450">
    <property type="component" value="Chromosome 12"/>
</dbReference>
<reference evidence="4 5" key="1">
    <citation type="journal article" date="2018" name="Mol. Genet. Genomics">
        <title>The red deer Cervus elaphus genome CerEla1.0: sequencing, annotating, genes, and chromosomes.</title>
        <authorList>
            <person name="Bana N.A."/>
            <person name="Nyiri A."/>
            <person name="Nagy J."/>
            <person name="Frank K."/>
            <person name="Nagy T."/>
            <person name="Steger V."/>
            <person name="Schiller M."/>
            <person name="Lakatos P."/>
            <person name="Sugar L."/>
            <person name="Horn P."/>
            <person name="Barta E."/>
            <person name="Orosz L."/>
        </authorList>
    </citation>
    <scope>NUCLEOTIDE SEQUENCE [LARGE SCALE GENOMIC DNA]</scope>
    <source>
        <strain evidence="4">Hungarian</strain>
    </source>
</reference>
<dbReference type="InterPro" id="IPR000795">
    <property type="entry name" value="T_Tr_GTP-bd_dom"/>
</dbReference>
<dbReference type="GO" id="GO:0003924">
    <property type="term" value="F:GTPase activity"/>
    <property type="evidence" value="ECO:0007669"/>
    <property type="project" value="InterPro"/>
</dbReference>
<feature type="domain" description="Tr-type G" evidence="3">
    <location>
        <begin position="14"/>
        <end position="84"/>
    </location>
</feature>
<dbReference type="InterPro" id="IPR027417">
    <property type="entry name" value="P-loop_NTPase"/>
</dbReference>
<accession>A0A212CTU5</accession>
<dbReference type="OrthoDB" id="342024at2759"/>
<comment type="caution">
    <text evidence="4">The sequence shown here is derived from an EMBL/GenBank/DDBJ whole genome shotgun (WGS) entry which is preliminary data.</text>
</comment>
<dbReference type="EMBL" id="MKHE01000012">
    <property type="protein sequence ID" value="OWK09429.1"/>
    <property type="molecule type" value="Genomic_DNA"/>
</dbReference>
<dbReference type="InterPro" id="IPR050100">
    <property type="entry name" value="TRAFAC_GTPase_members"/>
</dbReference>
<evidence type="ECO:0000256" key="2">
    <source>
        <dbReference type="ARBA" id="ARBA00023134"/>
    </source>
</evidence>
<protein>
    <recommendedName>
        <fullName evidence="3">Tr-type G domain-containing protein</fullName>
    </recommendedName>
</protein>
<feature type="non-terminal residue" evidence="4">
    <location>
        <position position="251"/>
    </location>
</feature>
<dbReference type="Pfam" id="PF00009">
    <property type="entry name" value="GTP_EFTU"/>
    <property type="match status" value="1"/>
</dbReference>
<dbReference type="Gene3D" id="3.40.50.300">
    <property type="entry name" value="P-loop containing nucleotide triphosphate hydrolases"/>
    <property type="match status" value="2"/>
</dbReference>
<dbReference type="GO" id="GO:0005525">
    <property type="term" value="F:GTP binding"/>
    <property type="evidence" value="ECO:0007669"/>
    <property type="project" value="UniProtKB-KW"/>
</dbReference>
<keyword evidence="2" id="KW-0342">GTP-binding</keyword>
<keyword evidence="5" id="KW-1185">Reference proteome</keyword>
<keyword evidence="1" id="KW-0547">Nucleotide-binding</keyword>
<proteinExistence type="predicted"/>